<reference evidence="2 3" key="1">
    <citation type="submission" date="2024-09" db="EMBL/GenBank/DDBJ databases">
        <authorList>
            <person name="Sun Q."/>
            <person name="Mori K."/>
        </authorList>
    </citation>
    <scope>NUCLEOTIDE SEQUENCE [LARGE SCALE GENOMIC DNA]</scope>
    <source>
        <strain evidence="2 3">JCM 13852</strain>
    </source>
</reference>
<accession>A0ABV5UGA9</accession>
<dbReference type="Proteomes" id="UP001589535">
    <property type="component" value="Unassembled WGS sequence"/>
</dbReference>
<evidence type="ECO:0000256" key="1">
    <source>
        <dbReference type="SAM" id="MobiDB-lite"/>
    </source>
</evidence>
<dbReference type="RefSeq" id="WP_378204870.1">
    <property type="nucleotide sequence ID" value="NZ_JBHMBK010000046.1"/>
</dbReference>
<feature type="region of interest" description="Disordered" evidence="1">
    <location>
        <begin position="1"/>
        <end position="30"/>
    </location>
</feature>
<sequence length="129" mass="13281">MTGAGFTTVSGVALAPAPPEPGPDGTPLKRVGLWAADTRHGPVVLSEHEIGLAIAHGGPVPGRYGLLVDEAARQTLAGLATLGRAQLRELAARHRDGDGDVWPGATERQALKCAVRVAKAAGRARREVA</sequence>
<proteinExistence type="predicted"/>
<comment type="caution">
    <text evidence="2">The sequence shown here is derived from an EMBL/GenBank/DDBJ whole genome shotgun (WGS) entry which is preliminary data.</text>
</comment>
<name>A0ABV5UGA9_9PSEU</name>
<keyword evidence="3" id="KW-1185">Reference proteome</keyword>
<gene>
    <name evidence="2" type="ORF">ACFFTO_38340</name>
</gene>
<protein>
    <submittedName>
        <fullName evidence="2">Uncharacterized protein</fullName>
    </submittedName>
</protein>
<organism evidence="2 3">
    <name type="scientific">Amycolatopsis plumensis</name>
    <dbReference type="NCBI Taxonomy" id="236508"/>
    <lineage>
        <taxon>Bacteria</taxon>
        <taxon>Bacillati</taxon>
        <taxon>Actinomycetota</taxon>
        <taxon>Actinomycetes</taxon>
        <taxon>Pseudonocardiales</taxon>
        <taxon>Pseudonocardiaceae</taxon>
        <taxon>Amycolatopsis</taxon>
    </lineage>
</organism>
<evidence type="ECO:0000313" key="3">
    <source>
        <dbReference type="Proteomes" id="UP001589535"/>
    </source>
</evidence>
<evidence type="ECO:0000313" key="2">
    <source>
        <dbReference type="EMBL" id="MFB9690069.1"/>
    </source>
</evidence>
<feature type="compositionally biased region" description="Polar residues" evidence="1">
    <location>
        <begin position="1"/>
        <end position="10"/>
    </location>
</feature>
<dbReference type="EMBL" id="JBHMBK010000046">
    <property type="protein sequence ID" value="MFB9690069.1"/>
    <property type="molecule type" value="Genomic_DNA"/>
</dbReference>